<evidence type="ECO:0000313" key="5">
    <source>
        <dbReference type="Proteomes" id="UP000736328"/>
    </source>
</evidence>
<dbReference type="InterPro" id="IPR008969">
    <property type="entry name" value="CarboxyPept-like_regulatory"/>
</dbReference>
<organism evidence="4 5">
    <name type="scientific">candidate division TA06 bacterium</name>
    <dbReference type="NCBI Taxonomy" id="2250710"/>
    <lineage>
        <taxon>Bacteria</taxon>
        <taxon>Bacteria division TA06</taxon>
    </lineage>
</organism>
<comment type="caution">
    <text evidence="4">The sequence shown here is derived from an EMBL/GenBank/DDBJ whole genome shotgun (WGS) entry which is preliminary data.</text>
</comment>
<dbReference type="GO" id="GO:0016020">
    <property type="term" value="C:membrane"/>
    <property type="evidence" value="ECO:0007669"/>
    <property type="project" value="UniProtKB-UniRule"/>
</dbReference>
<proteinExistence type="predicted"/>
<sequence length="602" mass="64233">MKRIFAVFATLALMAGMAMAQPSMYGSYGLVRTISPENAGAMNFGIGVHGFLSMKEVETTTSWRNIELYPKGYFAVSDMLEFSLSPAYRMFQTTISDSSVSDNGSLDTRIGLKASFKLGESFDLGTYLGYDYRYSKKFSGKYAWVDNAWKLKSTDTLYSPIGTFHFLLIPGFQADKFKAHLNVGVAYDLDKVHGTGADSLTAVAVYPQKTIPFGLGLSYDAGMMTPFLEVTGSHVMDDTKYGKITGYDTLTSTPIYGETVTRGLMNNPLWVTAGARFAFGDVKLDVGGEYNLQTKDSTLPDLDRELDWQVFLGLAYAPTKAAGPKVPPTALLTGKVTDAKGKGLAATVTAGGLTANTDPATGDYTLAGLPITKAPIEIKTDAKLYIAKSGSVILTKKNKKTPAVQDFALELKPIPMGAAKGLVKDAVTLAPVEASIAFAGPKAETAKVVAGAYNVNLQVGNYAATVTAVGYFDKTATIAIAEKGAALNDFTMLKKGAVLPVEVVWTAANKAMIKTVNVEALVKMLQDNPKAKVVITAYVDRVGGKKMNQKLATARADAIRAELVKAAIDVARITTVGQLPVVASKTNALRAANTKVEVSFVE</sequence>
<keyword evidence="1" id="KW-0472">Membrane</keyword>
<dbReference type="Gene3D" id="2.60.40.1120">
    <property type="entry name" value="Carboxypeptidase-like, regulatory domain"/>
    <property type="match status" value="1"/>
</dbReference>
<protein>
    <submittedName>
        <fullName evidence="4">OmpA family protein</fullName>
    </submittedName>
</protein>
<dbReference type="AlphaFoldDB" id="A0A933IA23"/>
<keyword evidence="2" id="KW-0732">Signal</keyword>
<dbReference type="Pfam" id="PF00691">
    <property type="entry name" value="OmpA"/>
    <property type="match status" value="1"/>
</dbReference>
<dbReference type="PROSITE" id="PS51123">
    <property type="entry name" value="OMPA_2"/>
    <property type="match status" value="1"/>
</dbReference>
<evidence type="ECO:0000259" key="3">
    <source>
        <dbReference type="PROSITE" id="PS51123"/>
    </source>
</evidence>
<accession>A0A933IA23</accession>
<dbReference type="SUPFAM" id="SSF49464">
    <property type="entry name" value="Carboxypeptidase regulatory domain-like"/>
    <property type="match status" value="1"/>
</dbReference>
<dbReference type="InterPro" id="IPR006665">
    <property type="entry name" value="OmpA-like"/>
</dbReference>
<evidence type="ECO:0000256" key="2">
    <source>
        <dbReference type="SAM" id="SignalP"/>
    </source>
</evidence>
<dbReference type="InterPro" id="IPR036737">
    <property type="entry name" value="OmpA-like_sf"/>
</dbReference>
<gene>
    <name evidence="4" type="ORF">HY768_07105</name>
</gene>
<dbReference type="CDD" id="cd07185">
    <property type="entry name" value="OmpA_C-like"/>
    <property type="match status" value="1"/>
</dbReference>
<dbReference type="Proteomes" id="UP000736328">
    <property type="component" value="Unassembled WGS sequence"/>
</dbReference>
<feature type="signal peptide" evidence="2">
    <location>
        <begin position="1"/>
        <end position="20"/>
    </location>
</feature>
<evidence type="ECO:0000313" key="4">
    <source>
        <dbReference type="EMBL" id="MBI4726976.1"/>
    </source>
</evidence>
<reference evidence="4" key="1">
    <citation type="submission" date="2020-07" db="EMBL/GenBank/DDBJ databases">
        <title>Huge and variable diversity of episymbiotic CPR bacteria and DPANN archaea in groundwater ecosystems.</title>
        <authorList>
            <person name="He C.Y."/>
            <person name="Keren R."/>
            <person name="Whittaker M."/>
            <person name="Farag I.F."/>
            <person name="Doudna J."/>
            <person name="Cate J.H.D."/>
            <person name="Banfield J.F."/>
        </authorList>
    </citation>
    <scope>NUCLEOTIDE SEQUENCE</scope>
    <source>
        <strain evidence="4">NC_groundwater_1520_Pr4_B-0.1um_53_5</strain>
    </source>
</reference>
<dbReference type="EMBL" id="JACQXR010000092">
    <property type="protein sequence ID" value="MBI4726976.1"/>
    <property type="molecule type" value="Genomic_DNA"/>
</dbReference>
<name>A0A933IA23_UNCT6</name>
<feature type="domain" description="OmpA-like" evidence="3">
    <location>
        <begin position="493"/>
        <end position="602"/>
    </location>
</feature>
<dbReference type="Gene3D" id="3.30.1330.60">
    <property type="entry name" value="OmpA-like domain"/>
    <property type="match status" value="1"/>
</dbReference>
<evidence type="ECO:0000256" key="1">
    <source>
        <dbReference type="PROSITE-ProRule" id="PRU00473"/>
    </source>
</evidence>
<feature type="chain" id="PRO_5037071609" evidence="2">
    <location>
        <begin position="21"/>
        <end position="602"/>
    </location>
</feature>
<dbReference type="SUPFAM" id="SSF103088">
    <property type="entry name" value="OmpA-like"/>
    <property type="match status" value="1"/>
</dbReference>